<evidence type="ECO:0000256" key="1">
    <source>
        <dbReference type="ARBA" id="ARBA00004141"/>
    </source>
</evidence>
<dbReference type="GO" id="GO:0016020">
    <property type="term" value="C:membrane"/>
    <property type="evidence" value="ECO:0007669"/>
    <property type="project" value="UniProtKB-SubCell"/>
</dbReference>
<dbReference type="EMBL" id="JACBYE010000047">
    <property type="protein sequence ID" value="NYS94882.1"/>
    <property type="molecule type" value="Genomic_DNA"/>
</dbReference>
<feature type="domain" description="EamA" evidence="8">
    <location>
        <begin position="139"/>
        <end position="270"/>
    </location>
</feature>
<dbReference type="AlphaFoldDB" id="A0A853EZ68"/>
<feature type="transmembrane region" description="Helical" evidence="7">
    <location>
        <begin position="255"/>
        <end position="273"/>
    </location>
</feature>
<dbReference type="Pfam" id="PF00892">
    <property type="entry name" value="EamA"/>
    <property type="match status" value="2"/>
</dbReference>
<dbReference type="PANTHER" id="PTHR32322">
    <property type="entry name" value="INNER MEMBRANE TRANSPORTER"/>
    <property type="match status" value="1"/>
</dbReference>
<feature type="transmembrane region" description="Helical" evidence="7">
    <location>
        <begin position="137"/>
        <end position="157"/>
    </location>
</feature>
<dbReference type="PANTHER" id="PTHR32322:SF2">
    <property type="entry name" value="EAMA DOMAIN-CONTAINING PROTEIN"/>
    <property type="match status" value="1"/>
</dbReference>
<feature type="transmembrane region" description="Helical" evidence="7">
    <location>
        <begin position="169"/>
        <end position="188"/>
    </location>
</feature>
<feature type="transmembrane region" description="Helical" evidence="7">
    <location>
        <begin position="113"/>
        <end position="131"/>
    </location>
</feature>
<name>A0A853EZ68_9MICO</name>
<feature type="transmembrane region" description="Helical" evidence="7">
    <location>
        <begin position="29"/>
        <end position="47"/>
    </location>
</feature>
<feature type="region of interest" description="Disordered" evidence="6">
    <location>
        <begin position="278"/>
        <end position="328"/>
    </location>
</feature>
<feature type="transmembrane region" description="Helical" evidence="7">
    <location>
        <begin position="230"/>
        <end position="249"/>
    </location>
</feature>
<evidence type="ECO:0000256" key="2">
    <source>
        <dbReference type="ARBA" id="ARBA00007362"/>
    </source>
</evidence>
<evidence type="ECO:0000256" key="7">
    <source>
        <dbReference type="SAM" id="Phobius"/>
    </source>
</evidence>
<reference evidence="9 10" key="1">
    <citation type="submission" date="2020-07" db="EMBL/GenBank/DDBJ databases">
        <title>MOT database genomes.</title>
        <authorList>
            <person name="Joseph S."/>
            <person name="Aduse-Opoku J."/>
            <person name="Hashim A."/>
            <person name="Wade W."/>
            <person name="Curtis M."/>
        </authorList>
    </citation>
    <scope>NUCLEOTIDE SEQUENCE [LARGE SCALE GENOMIC DNA]</scope>
    <source>
        <strain evidence="9 10">DSM 100099</strain>
    </source>
</reference>
<feature type="compositionally biased region" description="Low complexity" evidence="6">
    <location>
        <begin position="294"/>
        <end position="305"/>
    </location>
</feature>
<evidence type="ECO:0000259" key="8">
    <source>
        <dbReference type="Pfam" id="PF00892"/>
    </source>
</evidence>
<evidence type="ECO:0000256" key="3">
    <source>
        <dbReference type="ARBA" id="ARBA00022692"/>
    </source>
</evidence>
<feature type="transmembrane region" description="Helical" evidence="7">
    <location>
        <begin position="85"/>
        <end position="106"/>
    </location>
</feature>
<keyword evidence="4 7" id="KW-1133">Transmembrane helix</keyword>
<evidence type="ECO:0000313" key="9">
    <source>
        <dbReference type="EMBL" id="NYS94882.1"/>
    </source>
</evidence>
<sequence length="328" mass="33873">MLLATSVAPAVWATTYLVTSELLPPDRPFLAGAIRALPAGLLLVAVTRQLPHGAWWWRSLVLGSLNIGGFFALLFVAAYRLPGGVASAVGALQPLIVALLAVVVLGQRLTARTLVAAVLGVVGVSLLVLRGETHLDAVGVVAAAGAAVSMSVGVILAKRWVSPASSLATTGWQLTAGGLVLLPLALVVEGLPSHLTSENVAGYAYLALVGSVLGYALWFRGLRALPPTDVTFLGLLNPVVATVLGWAVLDQRLTALQLLGGGIVLASLVLAQLRPRKAAPEGPEASGRPEEPRAAQASGAQGVAQRPQVAETPEEPDLTRRRDRASPS</sequence>
<feature type="transmembrane region" description="Helical" evidence="7">
    <location>
        <begin position="59"/>
        <end position="79"/>
    </location>
</feature>
<accession>A0A853EZ68</accession>
<dbReference type="RefSeq" id="WP_179914155.1">
    <property type="nucleotide sequence ID" value="NZ_JACBYE010000047.1"/>
</dbReference>
<keyword evidence="3 7" id="KW-0812">Transmembrane</keyword>
<keyword evidence="10" id="KW-1185">Reference proteome</keyword>
<dbReference type="InterPro" id="IPR050638">
    <property type="entry name" value="AA-Vitamin_Transporters"/>
</dbReference>
<organism evidence="9 10">
    <name type="scientific">Sanguibacter inulinus</name>
    <dbReference type="NCBI Taxonomy" id="60922"/>
    <lineage>
        <taxon>Bacteria</taxon>
        <taxon>Bacillati</taxon>
        <taxon>Actinomycetota</taxon>
        <taxon>Actinomycetes</taxon>
        <taxon>Micrococcales</taxon>
        <taxon>Sanguibacteraceae</taxon>
        <taxon>Sanguibacter</taxon>
    </lineage>
</organism>
<keyword evidence="5 7" id="KW-0472">Membrane</keyword>
<evidence type="ECO:0000313" key="10">
    <source>
        <dbReference type="Proteomes" id="UP000561011"/>
    </source>
</evidence>
<dbReference type="InterPro" id="IPR000620">
    <property type="entry name" value="EamA_dom"/>
</dbReference>
<proteinExistence type="inferred from homology"/>
<dbReference type="InterPro" id="IPR037185">
    <property type="entry name" value="EmrE-like"/>
</dbReference>
<evidence type="ECO:0000256" key="5">
    <source>
        <dbReference type="ARBA" id="ARBA00023136"/>
    </source>
</evidence>
<dbReference type="SUPFAM" id="SSF103481">
    <property type="entry name" value="Multidrug resistance efflux transporter EmrE"/>
    <property type="match status" value="2"/>
</dbReference>
<comment type="subcellular location">
    <subcellularLocation>
        <location evidence="1">Membrane</location>
        <topology evidence="1">Multi-pass membrane protein</topology>
    </subcellularLocation>
</comment>
<evidence type="ECO:0000256" key="4">
    <source>
        <dbReference type="ARBA" id="ARBA00022989"/>
    </source>
</evidence>
<comment type="similarity">
    <text evidence="2">Belongs to the EamA transporter family.</text>
</comment>
<dbReference type="Proteomes" id="UP000561011">
    <property type="component" value="Unassembled WGS sequence"/>
</dbReference>
<protein>
    <submittedName>
        <fullName evidence="9">EamA family transporter</fullName>
    </submittedName>
</protein>
<feature type="transmembrane region" description="Helical" evidence="7">
    <location>
        <begin position="200"/>
        <end position="218"/>
    </location>
</feature>
<evidence type="ECO:0000256" key="6">
    <source>
        <dbReference type="SAM" id="MobiDB-lite"/>
    </source>
</evidence>
<comment type="caution">
    <text evidence="9">The sequence shown here is derived from an EMBL/GenBank/DDBJ whole genome shotgun (WGS) entry which is preliminary data.</text>
</comment>
<feature type="domain" description="EamA" evidence="8">
    <location>
        <begin position="5"/>
        <end position="128"/>
    </location>
</feature>
<gene>
    <name evidence="9" type="ORF">HZZ10_15300</name>
</gene>